<evidence type="ECO:0000256" key="10">
    <source>
        <dbReference type="ARBA" id="ARBA00048174"/>
    </source>
</evidence>
<reference evidence="13" key="1">
    <citation type="journal article" date="2019" name="Plant J.">
        <title>Chlorella vulgaris genome assembly and annotation reveals the molecular basis for metabolic acclimation to high light conditions.</title>
        <authorList>
            <person name="Cecchin M."/>
            <person name="Marcolungo L."/>
            <person name="Rossato M."/>
            <person name="Girolomoni L."/>
            <person name="Cosentino E."/>
            <person name="Cuine S."/>
            <person name="Li-Beisson Y."/>
            <person name="Delledonne M."/>
            <person name="Ballottari M."/>
        </authorList>
    </citation>
    <scope>NUCLEOTIDE SEQUENCE</scope>
    <source>
        <strain evidence="13">211/11P</strain>
    </source>
</reference>
<evidence type="ECO:0000256" key="3">
    <source>
        <dbReference type="ARBA" id="ARBA00022723"/>
    </source>
</evidence>
<evidence type="ECO:0000256" key="8">
    <source>
        <dbReference type="ARBA" id="ARBA00023211"/>
    </source>
</evidence>
<gene>
    <name evidence="13" type="ORF">D9Q98_008230</name>
</gene>
<evidence type="ECO:0000259" key="12">
    <source>
        <dbReference type="Pfam" id="PF01931"/>
    </source>
</evidence>
<dbReference type="AlphaFoldDB" id="A0A9D4TG72"/>
<name>A0A9D4TG72_CHLVU</name>
<comment type="catalytic activity">
    <reaction evidence="11">
        <text>XTP + H2O = XDP + phosphate + H(+)</text>
        <dbReference type="Rhea" id="RHEA:28406"/>
        <dbReference type="ChEBI" id="CHEBI:15377"/>
        <dbReference type="ChEBI" id="CHEBI:15378"/>
        <dbReference type="ChEBI" id="CHEBI:43474"/>
        <dbReference type="ChEBI" id="CHEBI:59884"/>
        <dbReference type="ChEBI" id="CHEBI:61314"/>
        <dbReference type="EC" id="3.6.1.73"/>
    </reaction>
</comment>
<organism evidence="13 14">
    <name type="scientific">Chlorella vulgaris</name>
    <name type="common">Green alga</name>
    <dbReference type="NCBI Taxonomy" id="3077"/>
    <lineage>
        <taxon>Eukaryota</taxon>
        <taxon>Viridiplantae</taxon>
        <taxon>Chlorophyta</taxon>
        <taxon>core chlorophytes</taxon>
        <taxon>Trebouxiophyceae</taxon>
        <taxon>Chlorellales</taxon>
        <taxon>Chlorellaceae</taxon>
        <taxon>Chlorella clade</taxon>
        <taxon>Chlorella</taxon>
    </lineage>
</organism>
<dbReference type="GO" id="GO:0006772">
    <property type="term" value="P:thiamine metabolic process"/>
    <property type="evidence" value="ECO:0007669"/>
    <property type="project" value="TreeGrafter"/>
</dbReference>
<evidence type="ECO:0000256" key="4">
    <source>
        <dbReference type="ARBA" id="ARBA00022741"/>
    </source>
</evidence>
<evidence type="ECO:0000256" key="6">
    <source>
        <dbReference type="ARBA" id="ARBA00022842"/>
    </source>
</evidence>
<keyword evidence="4" id="KW-0547">Nucleotide-binding</keyword>
<reference evidence="13" key="2">
    <citation type="submission" date="2020-11" db="EMBL/GenBank/DDBJ databases">
        <authorList>
            <person name="Cecchin M."/>
            <person name="Marcolungo L."/>
            <person name="Rossato M."/>
            <person name="Girolomoni L."/>
            <person name="Cosentino E."/>
            <person name="Cuine S."/>
            <person name="Li-Beisson Y."/>
            <person name="Delledonne M."/>
            <person name="Ballottari M."/>
        </authorList>
    </citation>
    <scope>NUCLEOTIDE SEQUENCE</scope>
    <source>
        <strain evidence="13">211/11P</strain>
        <tissue evidence="13">Whole cell</tissue>
    </source>
</reference>
<dbReference type="Gene3D" id="3.90.950.10">
    <property type="match status" value="1"/>
</dbReference>
<evidence type="ECO:0000256" key="1">
    <source>
        <dbReference type="ARBA" id="ARBA00001936"/>
    </source>
</evidence>
<evidence type="ECO:0000256" key="7">
    <source>
        <dbReference type="ARBA" id="ARBA00023080"/>
    </source>
</evidence>
<dbReference type="InterPro" id="IPR050299">
    <property type="entry name" value="YjjX_NTPase"/>
</dbReference>
<keyword evidence="6" id="KW-0460">Magnesium</keyword>
<dbReference type="Pfam" id="PF01931">
    <property type="entry name" value="NTPase_I-T"/>
    <property type="match status" value="2"/>
</dbReference>
<evidence type="ECO:0000256" key="5">
    <source>
        <dbReference type="ARBA" id="ARBA00022801"/>
    </source>
</evidence>
<keyword evidence="14" id="KW-1185">Reference proteome</keyword>
<dbReference type="FunFam" id="3.90.950.10:FF:000002">
    <property type="entry name" value="Inosine/xanthosine triphosphatase"/>
    <property type="match status" value="1"/>
</dbReference>
<evidence type="ECO:0000313" key="13">
    <source>
        <dbReference type="EMBL" id="KAI3424844.1"/>
    </source>
</evidence>
<feature type="domain" description="Non-canonical purine NTP phosphatase/PRRC1" evidence="12">
    <location>
        <begin position="14"/>
        <end position="87"/>
    </location>
</feature>
<dbReference type="GO" id="GO:0009117">
    <property type="term" value="P:nucleotide metabolic process"/>
    <property type="evidence" value="ECO:0007669"/>
    <property type="project" value="UniProtKB-KW"/>
</dbReference>
<evidence type="ECO:0000313" key="14">
    <source>
        <dbReference type="Proteomes" id="UP001055712"/>
    </source>
</evidence>
<dbReference type="InterPro" id="IPR026533">
    <property type="entry name" value="NTPase/PRRC1"/>
</dbReference>
<dbReference type="EMBL" id="SIDB01000012">
    <property type="protein sequence ID" value="KAI3424844.1"/>
    <property type="molecule type" value="Genomic_DNA"/>
</dbReference>
<feature type="domain" description="Non-canonical purine NTP phosphatase/PRRC1" evidence="12">
    <location>
        <begin position="119"/>
        <end position="203"/>
    </location>
</feature>
<keyword evidence="5" id="KW-0378">Hydrolase</keyword>
<evidence type="ECO:0000256" key="11">
    <source>
        <dbReference type="ARBA" id="ARBA00048781"/>
    </source>
</evidence>
<dbReference type="OrthoDB" id="300709at2759"/>
<dbReference type="Proteomes" id="UP001055712">
    <property type="component" value="Unassembled WGS sequence"/>
</dbReference>
<dbReference type="GO" id="GO:0000166">
    <property type="term" value="F:nucleotide binding"/>
    <property type="evidence" value="ECO:0007669"/>
    <property type="project" value="UniProtKB-KW"/>
</dbReference>
<dbReference type="PANTHER" id="PTHR34699:SF2">
    <property type="entry name" value="NON-CANONICAL PURINE NTP PHOSPHATASE_PRRC1 DOMAIN-CONTAINING PROTEIN"/>
    <property type="match status" value="1"/>
</dbReference>
<comment type="catalytic activity">
    <reaction evidence="10">
        <text>ITP + H2O = IDP + phosphate + H(+)</text>
        <dbReference type="Rhea" id="RHEA:28330"/>
        <dbReference type="ChEBI" id="CHEBI:15377"/>
        <dbReference type="ChEBI" id="CHEBI:15378"/>
        <dbReference type="ChEBI" id="CHEBI:43474"/>
        <dbReference type="ChEBI" id="CHEBI:58280"/>
        <dbReference type="ChEBI" id="CHEBI:61402"/>
        <dbReference type="EC" id="3.6.1.73"/>
    </reaction>
</comment>
<comment type="cofactor">
    <cofactor evidence="2">
        <name>Mg(2+)</name>
        <dbReference type="ChEBI" id="CHEBI:18420"/>
    </cofactor>
</comment>
<comment type="cofactor">
    <cofactor evidence="1">
        <name>Mn(2+)</name>
        <dbReference type="ChEBI" id="CHEBI:29035"/>
    </cofactor>
</comment>
<evidence type="ECO:0000256" key="9">
    <source>
        <dbReference type="ARBA" id="ARBA00038901"/>
    </source>
</evidence>
<comment type="caution">
    <text evidence="13">The sequence shown here is derived from an EMBL/GenBank/DDBJ whole genome shotgun (WGS) entry which is preliminary data.</text>
</comment>
<dbReference type="EC" id="3.6.1.73" evidence="9"/>
<dbReference type="SUPFAM" id="SSF52972">
    <property type="entry name" value="ITPase-like"/>
    <property type="match status" value="1"/>
</dbReference>
<dbReference type="PANTHER" id="PTHR34699">
    <property type="match status" value="1"/>
</dbReference>
<accession>A0A9D4TG72</accession>
<dbReference type="InterPro" id="IPR029001">
    <property type="entry name" value="ITPase-like_fam"/>
</dbReference>
<protein>
    <recommendedName>
        <fullName evidence="9">inosine/xanthosine triphosphatase</fullName>
        <ecNumber evidence="9">3.6.1.73</ecNumber>
    </recommendedName>
</protein>
<proteinExistence type="predicted"/>
<dbReference type="GO" id="GO:0046872">
    <property type="term" value="F:metal ion binding"/>
    <property type="evidence" value="ECO:0007669"/>
    <property type="project" value="UniProtKB-KW"/>
</dbReference>
<dbReference type="GO" id="GO:0103023">
    <property type="term" value="F:ITPase activity"/>
    <property type="evidence" value="ECO:0007669"/>
    <property type="project" value="UniProtKB-EC"/>
</dbReference>
<keyword evidence="8" id="KW-0464">Manganese</keyword>
<keyword evidence="7" id="KW-0546">Nucleotide metabolism</keyword>
<keyword evidence="3" id="KW-0479">Metal-binding</keyword>
<sequence>MVTAQLHQLSVVVASRNAVKINAVAAALQRALPGVTQLAVSGADSRSGVADQPFGDAETLRGACNRLLSIQPQQQGSLLVAIEGGVGPVAPLPQGVAELLAWQPRTPINDAPASQAQQLECFAWVVVQAPSGATSHARTASFTLPAAVSQLVLQGLELGDADDAVFGRVKSGHGSGTVGKLTGGLITRQSYYEHAALLALLPLCNPHLYPGFDVSS</sequence>
<evidence type="ECO:0000256" key="2">
    <source>
        <dbReference type="ARBA" id="ARBA00001946"/>
    </source>
</evidence>